<dbReference type="RefSeq" id="WP_172721071.1">
    <property type="nucleotide sequence ID" value="NZ_PGTB01000201.1"/>
</dbReference>
<protein>
    <submittedName>
        <fullName evidence="1">Uncharacterized protein</fullName>
    </submittedName>
</protein>
<sequence>SPGQGTRAAAEAALTAGCNGPATREPGYLLTGNLDGDGAEDTLLDWSRILCETAVPRPFCGAALCTVDVFLSSRAGLPPDSLLTGSVQLVPLTNGNQGLATYGPSPACGDATRNCQGLYYWDGAGLTRLE</sequence>
<evidence type="ECO:0000313" key="2">
    <source>
        <dbReference type="Proteomes" id="UP000231553"/>
    </source>
</evidence>
<accession>A0A2M8IUU4</accession>
<proteinExistence type="predicted"/>
<dbReference type="Proteomes" id="UP000231553">
    <property type="component" value="Unassembled WGS sequence"/>
</dbReference>
<gene>
    <name evidence="1" type="ORF">CVM52_22960</name>
</gene>
<comment type="caution">
    <text evidence="1">The sequence shown here is derived from an EMBL/GenBank/DDBJ whole genome shotgun (WGS) entry which is preliminary data.</text>
</comment>
<reference evidence="1 2" key="1">
    <citation type="journal article" date="2018" name="Int. J. Syst. Evol. Microbiol.">
        <title>Pseudooceanicola lipolyticus sp. nov., a marine alphaproteobacterium, reclassification of Oceanicola flagellatus as Pseudooceanicola flagellatus comb. nov. and emended description of the genus Pseudooceanicola.</title>
        <authorList>
            <person name="Huang M.-M."/>
            <person name="Guo L.-L."/>
            <person name="Wu Y.-H."/>
            <person name="Lai Q.-L."/>
            <person name="Shao Z.-Z."/>
            <person name="Wang C.-S."/>
            <person name="Wu M."/>
            <person name="Xu X.-W."/>
        </authorList>
    </citation>
    <scope>NUCLEOTIDE SEQUENCE [LARGE SCALE GENOMIC DNA]</scope>
    <source>
        <strain evidence="1 2">157</strain>
    </source>
</reference>
<evidence type="ECO:0000313" key="1">
    <source>
        <dbReference type="EMBL" id="PJE34314.1"/>
    </source>
</evidence>
<name>A0A2M8IUU4_9RHOB</name>
<dbReference type="AlphaFoldDB" id="A0A2M8IUU4"/>
<keyword evidence="2" id="KW-1185">Reference proteome</keyword>
<organism evidence="1 2">
    <name type="scientific">Pseudooceanicola lipolyticus</name>
    <dbReference type="NCBI Taxonomy" id="2029104"/>
    <lineage>
        <taxon>Bacteria</taxon>
        <taxon>Pseudomonadati</taxon>
        <taxon>Pseudomonadota</taxon>
        <taxon>Alphaproteobacteria</taxon>
        <taxon>Rhodobacterales</taxon>
        <taxon>Paracoccaceae</taxon>
        <taxon>Pseudooceanicola</taxon>
    </lineage>
</organism>
<feature type="non-terminal residue" evidence="1">
    <location>
        <position position="1"/>
    </location>
</feature>
<dbReference type="EMBL" id="PGTB01000201">
    <property type="protein sequence ID" value="PJE34314.1"/>
    <property type="molecule type" value="Genomic_DNA"/>
</dbReference>